<dbReference type="OrthoDB" id="6353266at2"/>
<dbReference type="Pfam" id="PF13503">
    <property type="entry name" value="DUF4123"/>
    <property type="match status" value="1"/>
</dbReference>
<proteinExistence type="predicted"/>
<dbReference type="EMBL" id="LLWH01000179">
    <property type="protein sequence ID" value="KQB52972.1"/>
    <property type="molecule type" value="Genomic_DNA"/>
</dbReference>
<protein>
    <recommendedName>
        <fullName evidence="1">DUF4123 domain-containing protein</fullName>
    </recommendedName>
</protein>
<evidence type="ECO:0000313" key="3">
    <source>
        <dbReference type="Proteomes" id="UP000050342"/>
    </source>
</evidence>
<evidence type="ECO:0000313" key="2">
    <source>
        <dbReference type="EMBL" id="KQB52972.1"/>
    </source>
</evidence>
<dbReference type="InterPro" id="IPR025391">
    <property type="entry name" value="DUF4123"/>
</dbReference>
<organism evidence="2 3">
    <name type="scientific">Pseudomonas endophytica</name>
    <dbReference type="NCBI Taxonomy" id="1563157"/>
    <lineage>
        <taxon>Bacteria</taxon>
        <taxon>Pseudomonadati</taxon>
        <taxon>Pseudomonadota</taxon>
        <taxon>Gammaproteobacteria</taxon>
        <taxon>Pseudomonadales</taxon>
        <taxon>Pseudomonadaceae</taxon>
        <taxon>Pseudomonas</taxon>
    </lineage>
</organism>
<sequence length="298" mass="33774">MIERQGSLAEGFPCELDWQGCSGLLLDAVRLIKLSHSLDQWNQPWLFEPLYTAQRMPGLEDLSPRVQKIQSLQQPVLQQFLANVEEEWGYLLFCDGSWPSMIAHLRWLTVVRMPHEQNVFLRLADPSVMHALFTLAVEAGDPTLFGPCHQILIADAAQGVWHLHQRPGPAPTAQYDAHYLLSTQEASALDVVSFRNVVLRLNQHLHHYFPAYQTHLSKAQRWAHVHALATTAYDSGFSSELEITLYANIHGYLGENALQHHPDLQQHLTTVSPLTSAQRIEKVAEIARCRALHLREPA</sequence>
<dbReference type="Proteomes" id="UP000050342">
    <property type="component" value="Unassembled WGS sequence"/>
</dbReference>
<dbReference type="AlphaFoldDB" id="A0A0N8VSC9"/>
<dbReference type="RefSeq" id="WP_055103535.1">
    <property type="nucleotide sequence ID" value="NZ_LLWH01000179.1"/>
</dbReference>
<feature type="domain" description="DUF4123" evidence="1">
    <location>
        <begin position="24"/>
        <end position="133"/>
    </location>
</feature>
<reference evidence="2 3" key="1">
    <citation type="submission" date="2015-10" db="EMBL/GenBank/DDBJ databases">
        <title>Pseudomonas helleri sp. nov. and Pseudomonas weihenstephanensis sp. nov., isolated from raw cows milk.</title>
        <authorList>
            <person name="Von Neubeck M."/>
            <person name="Huptas C."/>
            <person name="Wenning M."/>
            <person name="Scherer S."/>
        </authorList>
    </citation>
    <scope>NUCLEOTIDE SEQUENCE [LARGE SCALE GENOMIC DNA]</scope>
    <source>
        <strain evidence="2 3">BSTT44</strain>
    </source>
</reference>
<keyword evidence="3" id="KW-1185">Reference proteome</keyword>
<evidence type="ECO:0000259" key="1">
    <source>
        <dbReference type="Pfam" id="PF13503"/>
    </source>
</evidence>
<gene>
    <name evidence="2" type="ORF">AQS70_12155</name>
</gene>
<comment type="caution">
    <text evidence="2">The sequence shown here is derived from an EMBL/GenBank/DDBJ whole genome shotgun (WGS) entry which is preliminary data.</text>
</comment>
<dbReference type="STRING" id="1563157.AQS70_12155"/>
<name>A0A0N8VSC9_9PSED</name>
<accession>A0A0N8VSC9</accession>